<organism evidence="2 3">
    <name type="scientific">Paenibacillus chibensis</name>
    <dbReference type="NCBI Taxonomy" id="59846"/>
    <lineage>
        <taxon>Bacteria</taxon>
        <taxon>Bacillati</taxon>
        <taxon>Bacillota</taxon>
        <taxon>Bacilli</taxon>
        <taxon>Bacillales</taxon>
        <taxon>Paenibacillaceae</taxon>
        <taxon>Paenibacillus</taxon>
    </lineage>
</organism>
<accession>A0ABU6PRC0</accession>
<proteinExistence type="predicted"/>
<comment type="caution">
    <text evidence="2">The sequence shown here is derived from an EMBL/GenBank/DDBJ whole genome shotgun (WGS) entry which is preliminary data.</text>
</comment>
<dbReference type="Pfam" id="PF10694">
    <property type="entry name" value="DUF2500"/>
    <property type="match status" value="1"/>
</dbReference>
<gene>
    <name evidence="2" type="ORF">P9847_08575</name>
</gene>
<keyword evidence="3" id="KW-1185">Reference proteome</keyword>
<dbReference type="Gene3D" id="2.40.50.660">
    <property type="match status" value="1"/>
</dbReference>
<evidence type="ECO:0000256" key="1">
    <source>
        <dbReference type="SAM" id="Phobius"/>
    </source>
</evidence>
<dbReference type="EMBL" id="JARTLD010000023">
    <property type="protein sequence ID" value="MED5017362.1"/>
    <property type="molecule type" value="Genomic_DNA"/>
</dbReference>
<keyword evidence="1" id="KW-0472">Membrane</keyword>
<dbReference type="Proteomes" id="UP001343257">
    <property type="component" value="Unassembled WGS sequence"/>
</dbReference>
<reference evidence="2 3" key="1">
    <citation type="submission" date="2023-03" db="EMBL/GenBank/DDBJ databases">
        <title>Bacillus Genome Sequencing.</title>
        <authorList>
            <person name="Dunlap C."/>
        </authorList>
    </citation>
    <scope>NUCLEOTIDE SEQUENCE [LARGE SCALE GENOMIC DNA]</scope>
    <source>
        <strain evidence="2 3">NRS-52</strain>
    </source>
</reference>
<keyword evidence="1" id="KW-0812">Transmembrane</keyword>
<keyword evidence="1" id="KW-1133">Transmembrane helix</keyword>
<sequence>MNHFGEPYGFWDFFSEVPLLIKLFFGILLIIVVGGFSYVIIKGLRMWVSNNRAEVITQKCKIVDKRTEVSGGSGDSSTSTHYYVTFETEDHRRFELYIPDKVYGLLVVGDEGELTYQGTRFKDFTRTAV</sequence>
<protein>
    <submittedName>
        <fullName evidence="2">DUF2500 domain-containing protein</fullName>
    </submittedName>
</protein>
<dbReference type="RefSeq" id="WP_328277002.1">
    <property type="nucleotide sequence ID" value="NZ_JARTLD010000023.1"/>
</dbReference>
<feature type="transmembrane region" description="Helical" evidence="1">
    <location>
        <begin position="20"/>
        <end position="41"/>
    </location>
</feature>
<name>A0ABU6PRC0_9BACL</name>
<evidence type="ECO:0000313" key="3">
    <source>
        <dbReference type="Proteomes" id="UP001343257"/>
    </source>
</evidence>
<evidence type="ECO:0000313" key="2">
    <source>
        <dbReference type="EMBL" id="MED5017362.1"/>
    </source>
</evidence>
<dbReference type="InterPro" id="IPR019635">
    <property type="entry name" value="DUF2500"/>
</dbReference>